<dbReference type="OrthoDB" id="10251727at2759"/>
<evidence type="ECO:0000313" key="2">
    <source>
        <dbReference type="Proteomes" id="UP000886595"/>
    </source>
</evidence>
<dbReference type="Proteomes" id="UP000886595">
    <property type="component" value="Unassembled WGS sequence"/>
</dbReference>
<dbReference type="InterPro" id="IPR023674">
    <property type="entry name" value="Ribosomal_uL1-like"/>
</dbReference>
<gene>
    <name evidence="1" type="ORF">Bca52824_008250</name>
</gene>
<keyword evidence="2" id="KW-1185">Reference proteome</keyword>
<dbReference type="InterPro" id="IPR028364">
    <property type="entry name" value="Ribosomal_uL1/biogenesis"/>
</dbReference>
<dbReference type="Pfam" id="PF00687">
    <property type="entry name" value="Ribosomal_L1"/>
    <property type="match status" value="1"/>
</dbReference>
<proteinExistence type="predicted"/>
<dbReference type="AlphaFoldDB" id="A0A8X8B8M1"/>
<name>A0A8X8B8M1_BRACI</name>
<dbReference type="SUPFAM" id="SSF56808">
    <property type="entry name" value="Ribosomal protein L1"/>
    <property type="match status" value="1"/>
</dbReference>
<accession>A0A8X8B8M1</accession>
<comment type="caution">
    <text evidence="1">The sequence shown here is derived from an EMBL/GenBank/DDBJ whole genome shotgun (WGS) entry which is preliminary data.</text>
</comment>
<evidence type="ECO:0000313" key="1">
    <source>
        <dbReference type="EMBL" id="KAG2325522.1"/>
    </source>
</evidence>
<reference evidence="1 2" key="1">
    <citation type="submission" date="2020-02" db="EMBL/GenBank/DDBJ databases">
        <authorList>
            <person name="Ma Q."/>
            <person name="Huang Y."/>
            <person name="Song X."/>
            <person name="Pei D."/>
        </authorList>
    </citation>
    <scope>NUCLEOTIDE SEQUENCE [LARGE SCALE GENOMIC DNA]</scope>
    <source>
        <strain evidence="1">Sxm20200214</strain>
        <tissue evidence="1">Leaf</tissue>
    </source>
</reference>
<organism evidence="1 2">
    <name type="scientific">Brassica carinata</name>
    <name type="common">Ethiopian mustard</name>
    <name type="synonym">Abyssinian cabbage</name>
    <dbReference type="NCBI Taxonomy" id="52824"/>
    <lineage>
        <taxon>Eukaryota</taxon>
        <taxon>Viridiplantae</taxon>
        <taxon>Streptophyta</taxon>
        <taxon>Embryophyta</taxon>
        <taxon>Tracheophyta</taxon>
        <taxon>Spermatophyta</taxon>
        <taxon>Magnoliopsida</taxon>
        <taxon>eudicotyledons</taxon>
        <taxon>Gunneridae</taxon>
        <taxon>Pentapetalae</taxon>
        <taxon>rosids</taxon>
        <taxon>malvids</taxon>
        <taxon>Brassicales</taxon>
        <taxon>Brassicaceae</taxon>
        <taxon>Brassiceae</taxon>
        <taxon>Brassica</taxon>
    </lineage>
</organism>
<protein>
    <submittedName>
        <fullName evidence="1">Uncharacterized protein</fullName>
    </submittedName>
</protein>
<dbReference type="EMBL" id="JAAMPC010000002">
    <property type="protein sequence ID" value="KAG2325522.1"/>
    <property type="molecule type" value="Genomic_DNA"/>
</dbReference>
<sequence>MENREIKTDKPQQLLDQDEFVYLTVTLNKIPNTPRTNSHRIRLPHPLINTEVDSPELCLIIDDRAKSGLTKKDAKEKIESENIPITKVLKLSKLKTDYKAFEVTKKLKNLNKGFCEITANHALNFRLMMMSTRNQTT</sequence>